<feature type="region of interest" description="Disordered" evidence="2">
    <location>
        <begin position="523"/>
        <end position="707"/>
    </location>
</feature>
<feature type="region of interest" description="Disordered" evidence="2">
    <location>
        <begin position="460"/>
        <end position="503"/>
    </location>
</feature>
<organism evidence="5 6">
    <name type="scientific">Trichocladium antarcticum</name>
    <dbReference type="NCBI Taxonomy" id="1450529"/>
    <lineage>
        <taxon>Eukaryota</taxon>
        <taxon>Fungi</taxon>
        <taxon>Dikarya</taxon>
        <taxon>Ascomycota</taxon>
        <taxon>Pezizomycotina</taxon>
        <taxon>Sordariomycetes</taxon>
        <taxon>Sordariomycetidae</taxon>
        <taxon>Sordariales</taxon>
        <taxon>Chaetomiaceae</taxon>
        <taxon>Trichocladium</taxon>
    </lineage>
</organism>
<evidence type="ECO:0000259" key="3">
    <source>
        <dbReference type="Pfam" id="PF08549"/>
    </source>
</evidence>
<feature type="compositionally biased region" description="Polar residues" evidence="2">
    <location>
        <begin position="601"/>
        <end position="623"/>
    </location>
</feature>
<evidence type="ECO:0000256" key="1">
    <source>
        <dbReference type="SAM" id="Coils"/>
    </source>
</evidence>
<keyword evidence="1" id="KW-0175">Coiled coil</keyword>
<dbReference type="Pfam" id="PF20497">
    <property type="entry name" value="SWI-SNF_Ssr4_C"/>
    <property type="match status" value="1"/>
</dbReference>
<dbReference type="GO" id="GO:0006338">
    <property type="term" value="P:chromatin remodeling"/>
    <property type="evidence" value="ECO:0007669"/>
    <property type="project" value="InterPro"/>
</dbReference>
<evidence type="ECO:0000313" key="5">
    <source>
        <dbReference type="EMBL" id="KAK4132585.1"/>
    </source>
</evidence>
<evidence type="ECO:0000313" key="6">
    <source>
        <dbReference type="Proteomes" id="UP001304895"/>
    </source>
</evidence>
<name>A0AAN6UGQ1_9PEZI</name>
<protein>
    <submittedName>
        <fullName evidence="5">DUF1750-domain-containing protein</fullName>
    </submittedName>
</protein>
<dbReference type="InterPro" id="IPR013859">
    <property type="entry name" value="Ssr4_N"/>
</dbReference>
<keyword evidence="6" id="KW-1185">Reference proteome</keyword>
<evidence type="ECO:0000259" key="4">
    <source>
        <dbReference type="Pfam" id="PF20497"/>
    </source>
</evidence>
<dbReference type="Proteomes" id="UP001304895">
    <property type="component" value="Unassembled WGS sequence"/>
</dbReference>
<reference evidence="5" key="2">
    <citation type="submission" date="2023-05" db="EMBL/GenBank/DDBJ databases">
        <authorList>
            <consortium name="Lawrence Berkeley National Laboratory"/>
            <person name="Steindorff A."/>
            <person name="Hensen N."/>
            <person name="Bonometti L."/>
            <person name="Westerberg I."/>
            <person name="Brannstrom I.O."/>
            <person name="Guillou S."/>
            <person name="Cros-Aarteil S."/>
            <person name="Calhoun S."/>
            <person name="Haridas S."/>
            <person name="Kuo A."/>
            <person name="Mondo S."/>
            <person name="Pangilinan J."/>
            <person name="Riley R."/>
            <person name="Labutti K."/>
            <person name="Andreopoulos B."/>
            <person name="Lipzen A."/>
            <person name="Chen C."/>
            <person name="Yanf M."/>
            <person name="Daum C."/>
            <person name="Ng V."/>
            <person name="Clum A."/>
            <person name="Ohm R."/>
            <person name="Martin F."/>
            <person name="Silar P."/>
            <person name="Natvig D."/>
            <person name="Lalanne C."/>
            <person name="Gautier V."/>
            <person name="Ament-Velasquez S.L."/>
            <person name="Kruys A."/>
            <person name="Hutchinson M.I."/>
            <person name="Powell A.J."/>
            <person name="Barry K."/>
            <person name="Miller A.N."/>
            <person name="Grigoriev I.V."/>
            <person name="Debuchy R."/>
            <person name="Gladieux P."/>
            <person name="Thoren M.H."/>
            <person name="Johannesson H."/>
        </authorList>
    </citation>
    <scope>NUCLEOTIDE SEQUENCE</scope>
    <source>
        <strain evidence="5">CBS 123565</strain>
    </source>
</reference>
<reference evidence="5" key="1">
    <citation type="journal article" date="2023" name="Mol. Phylogenet. Evol.">
        <title>Genome-scale phylogeny and comparative genomics of the fungal order Sordariales.</title>
        <authorList>
            <person name="Hensen N."/>
            <person name="Bonometti L."/>
            <person name="Westerberg I."/>
            <person name="Brannstrom I.O."/>
            <person name="Guillou S."/>
            <person name="Cros-Aarteil S."/>
            <person name="Calhoun S."/>
            <person name="Haridas S."/>
            <person name="Kuo A."/>
            <person name="Mondo S."/>
            <person name="Pangilinan J."/>
            <person name="Riley R."/>
            <person name="LaButti K."/>
            <person name="Andreopoulos B."/>
            <person name="Lipzen A."/>
            <person name="Chen C."/>
            <person name="Yan M."/>
            <person name="Daum C."/>
            <person name="Ng V."/>
            <person name="Clum A."/>
            <person name="Steindorff A."/>
            <person name="Ohm R.A."/>
            <person name="Martin F."/>
            <person name="Silar P."/>
            <person name="Natvig D.O."/>
            <person name="Lalanne C."/>
            <person name="Gautier V."/>
            <person name="Ament-Velasquez S.L."/>
            <person name="Kruys A."/>
            <person name="Hutchinson M.I."/>
            <person name="Powell A.J."/>
            <person name="Barry K."/>
            <person name="Miller A.N."/>
            <person name="Grigoriev I.V."/>
            <person name="Debuchy R."/>
            <person name="Gladieux P."/>
            <person name="Hiltunen Thoren M."/>
            <person name="Johannesson H."/>
        </authorList>
    </citation>
    <scope>NUCLEOTIDE SEQUENCE</scope>
    <source>
        <strain evidence="5">CBS 123565</strain>
    </source>
</reference>
<feature type="coiled-coil region" evidence="1">
    <location>
        <begin position="360"/>
        <end position="391"/>
    </location>
</feature>
<feature type="compositionally biased region" description="Acidic residues" evidence="2">
    <location>
        <begin position="658"/>
        <end position="681"/>
    </location>
</feature>
<dbReference type="Pfam" id="PF08549">
    <property type="entry name" value="SWI-SNF_Ssr4_N"/>
    <property type="match status" value="1"/>
</dbReference>
<accession>A0AAN6UGQ1</accession>
<feature type="domain" description="SWI/SNF and RSC complexes subunit Ssr4 N-terminal" evidence="3">
    <location>
        <begin position="4"/>
        <end position="218"/>
    </location>
</feature>
<gene>
    <name evidence="5" type="ORF">BT67DRAFT_406647</name>
</gene>
<dbReference type="EMBL" id="MU853417">
    <property type="protein sequence ID" value="KAK4132585.1"/>
    <property type="molecule type" value="Genomic_DNA"/>
</dbReference>
<comment type="caution">
    <text evidence="5">The sequence shown here is derived from an EMBL/GenBank/DDBJ whole genome shotgun (WGS) entry which is preliminary data.</text>
</comment>
<sequence length="707" mass="76806">MAGDPSQNVHQDLLPHVHLLSTFRYASLPRVELQEVTKWLLHAPKIARDTAAFFWTYLDCPADGSIFLTWQPTARRGNEYASDGYVWAGPEVSYQHNAGNGLVLEIYYQRCGYRMGEQFAMHSRRRFRLCPPPVPVPNLPQVDPNLWIIHYGPAEKTDRLPANAIGIPSPMQPILSFRQHLFQMGQIVRKEFMLSDRVNWPQIPFPQRGQSLYAPPMPQRHIPQAMAYPPHPGPAIGPTPKRRAHPAGHQAQMTGAGYPSAEAVLDDEEDISRGDMFDHLSPRELSMARYQQNHEWMEEILSSPYRIGQIQPSDLGLGRKGALSSLTEGIFEAQGADALTAGPKKPYTGHLDPSLAEEFRKRVQQQNDATRAEIEQMKAQHSKQMEKFKGNAAIKHAEHDLRAATQGTGLEFWRLEGRLADDEEASPSPQTTKSLEEIVARVEDLVGKRVVAVNEVRRIQDGGYQEPEPEPEPVQPPQLAGGPAGSMSRQASHNGSRASGVMIGDPDIDMGGTAAGLLDQMHTGFASTSTPNNFPPPQPHLSAIPPNVATPANLNIPAHAPTSHHPGPTQHDVQMAGADPSGPRDAVAGPGTGDWVVVPNDSLTPSNTNPQTTTGPQATTSAAAGSPGNDNDNDNDDFSSLGDLDTAGDALASYDPPSGDDDGANDDDDDDDDQLGMDMVEDSAFGDAFHGVDRGLEEGDEGQTPGM</sequence>
<dbReference type="InterPro" id="IPR046464">
    <property type="entry name" value="SWI-SNF_Ssr4_C"/>
</dbReference>
<feature type="compositionally biased region" description="Polar residues" evidence="2">
    <location>
        <begin position="487"/>
        <end position="497"/>
    </location>
</feature>
<dbReference type="AlphaFoldDB" id="A0AAN6UGQ1"/>
<evidence type="ECO:0000256" key="2">
    <source>
        <dbReference type="SAM" id="MobiDB-lite"/>
    </source>
</evidence>
<proteinExistence type="predicted"/>
<feature type="domain" description="SWI/SNF and RSC complexes subunit Ssr4 C-terminal" evidence="4">
    <location>
        <begin position="265"/>
        <end position="694"/>
    </location>
</feature>